<reference evidence="4 5" key="1">
    <citation type="submission" date="2021-06" db="EMBL/GenBank/DDBJ databases">
        <authorList>
            <person name="Palmer J.M."/>
        </authorList>
    </citation>
    <scope>NUCLEOTIDE SEQUENCE [LARGE SCALE GENOMIC DNA]</scope>
    <source>
        <strain evidence="4 5">XR_2019</strain>
        <tissue evidence="4">Muscle</tissue>
    </source>
</reference>
<protein>
    <recommendedName>
        <fullName evidence="2">SKA complex subunit 1</fullName>
    </recommendedName>
    <alternativeName>
        <fullName evidence="3">Spindle and kinetochore-associated protein 1</fullName>
    </alternativeName>
</protein>
<dbReference type="Proteomes" id="UP001444071">
    <property type="component" value="Unassembled WGS sequence"/>
</dbReference>
<dbReference type="Pfam" id="PF07160">
    <property type="entry name" value="SKA1"/>
    <property type="match status" value="1"/>
</dbReference>
<sequence length="79" mass="9256">YMKGRVSYEQLNAVVEGINTAVKAKYRILTQPVKALNNHARKLQQRFKDQETKDTKGNSPNKAPYYSDWVKILFYETFL</sequence>
<name>A0ABV0WQF7_9TELE</name>
<accession>A0ABV0WQF7</accession>
<dbReference type="Gene3D" id="1.10.10.1890">
    <property type="entry name" value="Ska1 microtubule binding domain-like"/>
    <property type="match status" value="1"/>
</dbReference>
<organism evidence="4 5">
    <name type="scientific">Xenotaenia resolanae</name>
    <dbReference type="NCBI Taxonomy" id="208358"/>
    <lineage>
        <taxon>Eukaryota</taxon>
        <taxon>Metazoa</taxon>
        <taxon>Chordata</taxon>
        <taxon>Craniata</taxon>
        <taxon>Vertebrata</taxon>
        <taxon>Euteleostomi</taxon>
        <taxon>Actinopterygii</taxon>
        <taxon>Neopterygii</taxon>
        <taxon>Teleostei</taxon>
        <taxon>Neoteleostei</taxon>
        <taxon>Acanthomorphata</taxon>
        <taxon>Ovalentaria</taxon>
        <taxon>Atherinomorphae</taxon>
        <taxon>Cyprinodontiformes</taxon>
        <taxon>Goodeidae</taxon>
        <taxon>Xenotaenia</taxon>
    </lineage>
</organism>
<evidence type="ECO:0000256" key="3">
    <source>
        <dbReference type="ARBA" id="ARBA00047202"/>
    </source>
</evidence>
<dbReference type="InterPro" id="IPR042031">
    <property type="entry name" value="SKA1_MBD_sf"/>
</dbReference>
<evidence type="ECO:0000313" key="5">
    <source>
        <dbReference type="Proteomes" id="UP001444071"/>
    </source>
</evidence>
<feature type="non-terminal residue" evidence="4">
    <location>
        <position position="1"/>
    </location>
</feature>
<comment type="similarity">
    <text evidence="1">Belongs to the SKA1 family.</text>
</comment>
<evidence type="ECO:0000256" key="1">
    <source>
        <dbReference type="ARBA" id="ARBA00006836"/>
    </source>
</evidence>
<dbReference type="InterPro" id="IPR009829">
    <property type="entry name" value="SKA1"/>
</dbReference>
<proteinExistence type="inferred from homology"/>
<dbReference type="EMBL" id="JAHRIM010063166">
    <property type="protein sequence ID" value="MEQ2271840.1"/>
    <property type="molecule type" value="Genomic_DNA"/>
</dbReference>
<dbReference type="PANTHER" id="PTHR28573:SF1">
    <property type="entry name" value="SPINDLE AND KINETOCHORE-ASSOCIATED PROTEIN 1"/>
    <property type="match status" value="1"/>
</dbReference>
<comment type="caution">
    <text evidence="4">The sequence shown here is derived from an EMBL/GenBank/DDBJ whole genome shotgun (WGS) entry which is preliminary data.</text>
</comment>
<evidence type="ECO:0000256" key="2">
    <source>
        <dbReference type="ARBA" id="ARBA00047182"/>
    </source>
</evidence>
<gene>
    <name evidence="4" type="primary">SKA1</name>
    <name evidence="4" type="ORF">XENORESO_010041</name>
</gene>
<keyword evidence="5" id="KW-1185">Reference proteome</keyword>
<evidence type="ECO:0000313" key="4">
    <source>
        <dbReference type="EMBL" id="MEQ2271840.1"/>
    </source>
</evidence>
<dbReference type="PANTHER" id="PTHR28573">
    <property type="entry name" value="SPINDLE AND KINETOCHORE-ASSOCIATED PROTEIN 1"/>
    <property type="match status" value="1"/>
</dbReference>